<keyword evidence="3 8" id="KW-0808">Transferase</keyword>
<evidence type="ECO:0000256" key="7">
    <source>
        <dbReference type="ARBA" id="ARBA00023128"/>
    </source>
</evidence>
<keyword evidence="6 8" id="KW-0067">ATP-binding</keyword>
<dbReference type="Pfam" id="PF10436">
    <property type="entry name" value="BCDHK_Adom3"/>
    <property type="match status" value="1"/>
</dbReference>
<feature type="domain" description="Histidine kinase" evidence="10">
    <location>
        <begin position="291"/>
        <end position="427"/>
    </location>
</feature>
<dbReference type="EC" id="2.7.11.-" evidence="8"/>
<dbReference type="InterPro" id="IPR003594">
    <property type="entry name" value="HATPase_dom"/>
</dbReference>
<evidence type="ECO:0000259" key="10">
    <source>
        <dbReference type="PROSITE" id="PS50109"/>
    </source>
</evidence>
<proteinExistence type="inferred from homology"/>
<organism evidence="11 12">
    <name type="scientific">Priapulus caudatus</name>
    <name type="common">Priapulid worm</name>
    <dbReference type="NCBI Taxonomy" id="37621"/>
    <lineage>
        <taxon>Eukaryota</taxon>
        <taxon>Metazoa</taxon>
        <taxon>Ecdysozoa</taxon>
        <taxon>Scalidophora</taxon>
        <taxon>Priapulida</taxon>
        <taxon>Priapulimorpha</taxon>
        <taxon>Priapulimorphida</taxon>
        <taxon>Priapulidae</taxon>
        <taxon>Priapulus</taxon>
    </lineage>
</organism>
<dbReference type="CDD" id="cd16929">
    <property type="entry name" value="HATPase_PDK-like"/>
    <property type="match status" value="1"/>
</dbReference>
<dbReference type="SUPFAM" id="SSF55874">
    <property type="entry name" value="ATPase domain of HSP90 chaperone/DNA topoisomerase II/histidine kinase"/>
    <property type="match status" value="1"/>
</dbReference>
<dbReference type="Proteomes" id="UP000695022">
    <property type="component" value="Unplaced"/>
</dbReference>
<evidence type="ECO:0000256" key="6">
    <source>
        <dbReference type="ARBA" id="ARBA00022840"/>
    </source>
</evidence>
<dbReference type="InterPro" id="IPR036890">
    <property type="entry name" value="HATPase_C_sf"/>
</dbReference>
<evidence type="ECO:0000256" key="1">
    <source>
        <dbReference type="ARBA" id="ARBA00006155"/>
    </source>
</evidence>
<evidence type="ECO:0000256" key="4">
    <source>
        <dbReference type="ARBA" id="ARBA00022741"/>
    </source>
</evidence>
<evidence type="ECO:0000313" key="11">
    <source>
        <dbReference type="Proteomes" id="UP000695022"/>
    </source>
</evidence>
<evidence type="ECO:0000256" key="8">
    <source>
        <dbReference type="RuleBase" id="RU366032"/>
    </source>
</evidence>
<accession>A0ABM1ELY0</accession>
<keyword evidence="11" id="KW-1185">Reference proteome</keyword>
<dbReference type="InterPro" id="IPR018955">
    <property type="entry name" value="BCDHK/PDK_N"/>
</dbReference>
<name>A0ABM1ELY0_PRICU</name>
<keyword evidence="2" id="KW-0597">Phosphoprotein</keyword>
<keyword evidence="7 8" id="KW-0496">Mitochondrion</keyword>
<dbReference type="PROSITE" id="PS50109">
    <property type="entry name" value="HIS_KIN"/>
    <property type="match status" value="1"/>
</dbReference>
<keyword evidence="5 8" id="KW-0418">Kinase</keyword>
<sequence>MMMHRDKLLKMVSVRKQAARVRVGQVKHLSGETNQINQTRDPTTNANQNDTSHSTKPVSSFYHHSAVDIAASKPSMRLTPATMLYAGKSPDRSHLLRSAQYLHKELPVRIAHRIAGFRGLPFIVGCNPTILQVHEMYIRAFQLLIEHPRITDFHMERNYTELLKKLLDDHRDVVTMLADGFRECRKHIQNEQLVRQFLDRTLTSRLGLRMLAEHHLALHDDKASSTGSHHGGRRSNSNYVGIICVNLQLKKVIENWADFATKVCEHRYGRAPAINLNGHSGATFPYIEQPLHYILPEILKNAMRATVEKNADASTLPPVTVTIASNDVDFIIRVSDRGGGIPHQFVERIFDYHFTTAGVQEENDDNYDVFGAMVEMSNPSPGSGPMHGFGFGLPTSRAYAEYLGGSLKVEAMQGIGTDVYLRLRHIEGKHESFRI</sequence>
<evidence type="ECO:0000256" key="5">
    <source>
        <dbReference type="ARBA" id="ARBA00022777"/>
    </source>
</evidence>
<dbReference type="InterPro" id="IPR036784">
    <property type="entry name" value="AK/P_DHK_N_sf"/>
</dbReference>
<comment type="subcellular location">
    <subcellularLocation>
        <location evidence="8">Mitochondrion matrix</location>
    </subcellularLocation>
</comment>
<dbReference type="InterPro" id="IPR005467">
    <property type="entry name" value="His_kinase_dom"/>
</dbReference>
<feature type="region of interest" description="Disordered" evidence="9">
    <location>
        <begin position="23"/>
        <end position="58"/>
    </location>
</feature>
<evidence type="ECO:0000256" key="3">
    <source>
        <dbReference type="ARBA" id="ARBA00022679"/>
    </source>
</evidence>
<dbReference type="RefSeq" id="XP_014673201.1">
    <property type="nucleotide sequence ID" value="XM_014817715.1"/>
</dbReference>
<evidence type="ECO:0000313" key="12">
    <source>
        <dbReference type="RefSeq" id="XP_014673201.1"/>
    </source>
</evidence>
<dbReference type="SUPFAM" id="SSF69012">
    <property type="entry name" value="alpha-ketoacid dehydrogenase kinase, N-terminal domain"/>
    <property type="match status" value="1"/>
</dbReference>
<evidence type="ECO:0000256" key="9">
    <source>
        <dbReference type="SAM" id="MobiDB-lite"/>
    </source>
</evidence>
<dbReference type="GeneID" id="106813553"/>
<keyword evidence="4 8" id="KW-0547">Nucleotide-binding</keyword>
<protein>
    <recommendedName>
        <fullName evidence="8">Protein-serine/threonine kinase</fullName>
        <ecNumber evidence="8">2.7.11.-</ecNumber>
    </recommendedName>
</protein>
<dbReference type="PANTHER" id="PTHR11947">
    <property type="entry name" value="PYRUVATE DEHYDROGENASE KINASE"/>
    <property type="match status" value="1"/>
</dbReference>
<gene>
    <name evidence="12" type="primary">LOC106813553</name>
</gene>
<dbReference type="Gene3D" id="1.20.140.20">
    <property type="entry name" value="Alpha-ketoacid/pyruvate dehydrogenase kinase, N-terminal domain"/>
    <property type="match status" value="1"/>
</dbReference>
<comment type="similarity">
    <text evidence="1 8">Belongs to the PDK/BCKDK protein kinase family.</text>
</comment>
<dbReference type="SMART" id="SM00387">
    <property type="entry name" value="HATPase_c"/>
    <property type="match status" value="1"/>
</dbReference>
<evidence type="ECO:0000256" key="2">
    <source>
        <dbReference type="ARBA" id="ARBA00022553"/>
    </source>
</evidence>
<dbReference type="Pfam" id="PF02518">
    <property type="entry name" value="HATPase_c"/>
    <property type="match status" value="1"/>
</dbReference>
<dbReference type="PANTHER" id="PTHR11947:SF20">
    <property type="entry name" value="[3-METHYL-2-OXOBUTANOATE DEHYDROGENASE [LIPOAMIDE]] KINASE, MITOCHONDRIAL"/>
    <property type="match status" value="1"/>
</dbReference>
<feature type="compositionally biased region" description="Polar residues" evidence="9">
    <location>
        <begin position="31"/>
        <end position="58"/>
    </location>
</feature>
<reference evidence="12" key="1">
    <citation type="submission" date="2025-08" db="UniProtKB">
        <authorList>
            <consortium name="RefSeq"/>
        </authorList>
    </citation>
    <scope>IDENTIFICATION</scope>
</reference>
<dbReference type="Gene3D" id="3.30.565.10">
    <property type="entry name" value="Histidine kinase-like ATPase, C-terminal domain"/>
    <property type="match status" value="1"/>
</dbReference>
<dbReference type="InterPro" id="IPR039028">
    <property type="entry name" value="BCKD/PDK"/>
</dbReference>